<reference evidence="2 3" key="1">
    <citation type="journal article" date="2021" name="Hortic Res">
        <title>Chromosome-scale assembly of the Dendrobium chrysotoxum genome enhances the understanding of orchid evolution.</title>
        <authorList>
            <person name="Zhang Y."/>
            <person name="Zhang G.Q."/>
            <person name="Zhang D."/>
            <person name="Liu X.D."/>
            <person name="Xu X.Y."/>
            <person name="Sun W.H."/>
            <person name="Yu X."/>
            <person name="Zhu X."/>
            <person name="Wang Z.W."/>
            <person name="Zhao X."/>
            <person name="Zhong W.Y."/>
            <person name="Chen H."/>
            <person name="Yin W.L."/>
            <person name="Huang T."/>
            <person name="Niu S.C."/>
            <person name="Liu Z.J."/>
        </authorList>
    </citation>
    <scope>NUCLEOTIDE SEQUENCE [LARGE SCALE GENOMIC DNA]</scope>
    <source>
        <strain evidence="2">Lindl</strain>
    </source>
</reference>
<sequence>MTVLPFGTSTDHVFPGRATSTTSTAPPPATATHILPPPTAATTAPCRASVASATTCHLSSSHLYALTSPLTSSTTYISPWSAGGGAATGPVHPRSSLHIHHAEFSSCGHSIDGLTAESSIRERRNRFPAAGCRAAGGFPSLRRSSDIRAVGGADTTCDVNGASRRSGGAPAAWMAEKGADYPAARDRVES</sequence>
<name>A0AAV7G6M5_DENCH</name>
<evidence type="ECO:0000313" key="3">
    <source>
        <dbReference type="Proteomes" id="UP000775213"/>
    </source>
</evidence>
<organism evidence="2 3">
    <name type="scientific">Dendrobium chrysotoxum</name>
    <name type="common">Orchid</name>
    <dbReference type="NCBI Taxonomy" id="161865"/>
    <lineage>
        <taxon>Eukaryota</taxon>
        <taxon>Viridiplantae</taxon>
        <taxon>Streptophyta</taxon>
        <taxon>Embryophyta</taxon>
        <taxon>Tracheophyta</taxon>
        <taxon>Spermatophyta</taxon>
        <taxon>Magnoliopsida</taxon>
        <taxon>Liliopsida</taxon>
        <taxon>Asparagales</taxon>
        <taxon>Orchidaceae</taxon>
        <taxon>Epidendroideae</taxon>
        <taxon>Malaxideae</taxon>
        <taxon>Dendrobiinae</taxon>
        <taxon>Dendrobium</taxon>
    </lineage>
</organism>
<proteinExistence type="predicted"/>
<protein>
    <submittedName>
        <fullName evidence="2">Uncharacterized protein</fullName>
    </submittedName>
</protein>
<evidence type="ECO:0000256" key="1">
    <source>
        <dbReference type="SAM" id="MobiDB-lite"/>
    </source>
</evidence>
<keyword evidence="3" id="KW-1185">Reference proteome</keyword>
<feature type="region of interest" description="Disordered" evidence="1">
    <location>
        <begin position="1"/>
        <end position="31"/>
    </location>
</feature>
<dbReference type="EMBL" id="JAGFBR010000017">
    <property type="protein sequence ID" value="KAH0451629.1"/>
    <property type="molecule type" value="Genomic_DNA"/>
</dbReference>
<accession>A0AAV7G6M5</accession>
<evidence type="ECO:0000313" key="2">
    <source>
        <dbReference type="EMBL" id="KAH0451629.1"/>
    </source>
</evidence>
<dbReference type="AlphaFoldDB" id="A0AAV7G6M5"/>
<gene>
    <name evidence="2" type="ORF">IEQ34_018928</name>
</gene>
<comment type="caution">
    <text evidence="2">The sequence shown here is derived from an EMBL/GenBank/DDBJ whole genome shotgun (WGS) entry which is preliminary data.</text>
</comment>
<dbReference type="Proteomes" id="UP000775213">
    <property type="component" value="Unassembled WGS sequence"/>
</dbReference>